<reference evidence="3 4" key="1">
    <citation type="submission" date="2024-04" db="EMBL/GenBank/DDBJ databases">
        <title>Phyllosticta paracitricarpa is synonymous to the EU quarantine fungus P. citricarpa based on phylogenomic analyses.</title>
        <authorList>
            <consortium name="Lawrence Berkeley National Laboratory"/>
            <person name="Van Ingen-Buijs V.A."/>
            <person name="Van Westerhoven A.C."/>
            <person name="Haridas S."/>
            <person name="Skiadas P."/>
            <person name="Martin F."/>
            <person name="Groenewald J.Z."/>
            <person name="Crous P.W."/>
            <person name="Seidl M.F."/>
        </authorList>
    </citation>
    <scope>NUCLEOTIDE SEQUENCE [LARGE SCALE GENOMIC DNA]</scope>
    <source>
        <strain evidence="3 4">CBS 123374</strain>
    </source>
</reference>
<organism evidence="3 4">
    <name type="scientific">Phyllosticta capitalensis</name>
    <dbReference type="NCBI Taxonomy" id="121624"/>
    <lineage>
        <taxon>Eukaryota</taxon>
        <taxon>Fungi</taxon>
        <taxon>Dikarya</taxon>
        <taxon>Ascomycota</taxon>
        <taxon>Pezizomycotina</taxon>
        <taxon>Dothideomycetes</taxon>
        <taxon>Dothideomycetes incertae sedis</taxon>
        <taxon>Botryosphaeriales</taxon>
        <taxon>Phyllostictaceae</taxon>
        <taxon>Phyllosticta</taxon>
    </lineage>
</organism>
<dbReference type="EMBL" id="JBBWRZ010000013">
    <property type="protein sequence ID" value="KAK8223715.1"/>
    <property type="molecule type" value="Genomic_DNA"/>
</dbReference>
<evidence type="ECO:0000256" key="1">
    <source>
        <dbReference type="SAM" id="MobiDB-lite"/>
    </source>
</evidence>
<evidence type="ECO:0000313" key="4">
    <source>
        <dbReference type="Proteomes" id="UP001492380"/>
    </source>
</evidence>
<evidence type="ECO:0000259" key="2">
    <source>
        <dbReference type="Pfam" id="PF15463"/>
    </source>
</evidence>
<dbReference type="InterPro" id="IPR029178">
    <property type="entry name" value="Ecm11_C"/>
</dbReference>
<evidence type="ECO:0000313" key="3">
    <source>
        <dbReference type="EMBL" id="KAK8223715.1"/>
    </source>
</evidence>
<protein>
    <submittedName>
        <fullName evidence="3">Extracellular mutant protein 11-domain-containing protein</fullName>
    </submittedName>
</protein>
<dbReference type="Proteomes" id="UP001492380">
    <property type="component" value="Unassembled WGS sequence"/>
</dbReference>
<feature type="region of interest" description="Disordered" evidence="1">
    <location>
        <begin position="179"/>
        <end position="327"/>
    </location>
</feature>
<dbReference type="InterPro" id="IPR053029">
    <property type="entry name" value="RNA_pol_I-specific_init_factor"/>
</dbReference>
<feature type="domain" description="Extracellular mutant protein 11 C-terminal" evidence="2">
    <location>
        <begin position="360"/>
        <end position="491"/>
    </location>
</feature>
<dbReference type="PANTHER" id="PTHR28244:SF1">
    <property type="entry name" value="RNA POLYMERASE I-SPECIFIC TRANSCRIPTION INITIATION FACTOR RRN11"/>
    <property type="match status" value="1"/>
</dbReference>
<dbReference type="Pfam" id="PF15463">
    <property type="entry name" value="ECM11"/>
    <property type="match status" value="1"/>
</dbReference>
<sequence length="505" mass="57010">MKNFAHRRKEMSPVRQNAGTPTESNQGRLLRAQAAKMTPPPTKLSHGEVNVEDNCSLGDSSVGAPTLKENAPPRQPVRDTFETDDEHADLTTTTGSFGHENHYESNGAYPLSEHHDRFQDQNFGYDDDEQPQVDDEEAHPHFHRGSGQFHFGSDYQQQGTEFMSRLGNLRNDMYQARKDTDSFPATTNGEMSEPEFDDEGISHRGQEYHQQQPFDIDHPPNQSTFERTLPQRPASPSRQNLNQPAPQDPFNSVRRQAPTRAAVKPNMKMPPPRATQNGSPRPKSMLATSHELQQHTPVEPTRQPTPPPTYNSKSKLPVPTGFHSPDRSIADAINARSDRTLSHVDAQTLSSSSESELPLDYDEEQLKNMSFEDLANESFDYNPRLDPKSVPLHDSTAPLAERCQQMAHHTPAEQAAFFAAMPIEEWDEAGAWFIEQFGTVMRRFTEARREKRRAAQDYEAEVATRHGEVARKKRRIEDEIESMKGKGKDLLPKTPSKSRAGSVMR</sequence>
<proteinExistence type="predicted"/>
<feature type="compositionally biased region" description="Polar residues" evidence="1">
    <location>
        <begin position="234"/>
        <end position="254"/>
    </location>
</feature>
<feature type="region of interest" description="Disordered" evidence="1">
    <location>
        <begin position="1"/>
        <end position="141"/>
    </location>
</feature>
<feature type="compositionally biased region" description="Basic and acidic residues" evidence="1">
    <location>
        <begin position="465"/>
        <end position="491"/>
    </location>
</feature>
<feature type="region of interest" description="Disordered" evidence="1">
    <location>
        <begin position="465"/>
        <end position="505"/>
    </location>
</feature>
<comment type="caution">
    <text evidence="3">The sequence shown here is derived from an EMBL/GenBank/DDBJ whole genome shotgun (WGS) entry which is preliminary data.</text>
</comment>
<name>A0ABR1Y9T5_9PEZI</name>
<accession>A0ABR1Y9T5</accession>
<feature type="compositionally biased region" description="Polar residues" evidence="1">
    <location>
        <begin position="14"/>
        <end position="27"/>
    </location>
</feature>
<dbReference type="PANTHER" id="PTHR28244">
    <property type="entry name" value="RNA POLYMERASE I-SPECIFIC TRANSCRIPTION INITIATION FACTOR RRN11"/>
    <property type="match status" value="1"/>
</dbReference>
<keyword evidence="4" id="KW-1185">Reference proteome</keyword>
<feature type="compositionally biased region" description="Acidic residues" evidence="1">
    <location>
        <begin position="125"/>
        <end position="137"/>
    </location>
</feature>
<feature type="compositionally biased region" description="Polar residues" evidence="1">
    <location>
        <begin position="286"/>
        <end position="295"/>
    </location>
</feature>
<gene>
    <name evidence="3" type="ORF">HDK90DRAFT_100819</name>
</gene>